<feature type="region of interest" description="Disordered" evidence="1">
    <location>
        <begin position="35"/>
        <end position="60"/>
    </location>
</feature>
<organism evidence="2 3">
    <name type="scientific">Hungatella hathewayi DSM 13479</name>
    <dbReference type="NCBI Taxonomy" id="566550"/>
    <lineage>
        <taxon>Bacteria</taxon>
        <taxon>Bacillati</taxon>
        <taxon>Bacillota</taxon>
        <taxon>Clostridia</taxon>
        <taxon>Lachnospirales</taxon>
        <taxon>Lachnospiraceae</taxon>
        <taxon>Hungatella</taxon>
    </lineage>
</organism>
<dbReference type="HOGENOM" id="CLU_2935263_0_0_9"/>
<comment type="caution">
    <text evidence="2">The sequence shown here is derived from an EMBL/GenBank/DDBJ whole genome shotgun (WGS) entry which is preliminary data.</text>
</comment>
<reference evidence="2 3" key="1">
    <citation type="submission" date="2010-01" db="EMBL/GenBank/DDBJ databases">
        <authorList>
            <person name="Weinstock G."/>
            <person name="Sodergren E."/>
            <person name="Clifton S."/>
            <person name="Fulton L."/>
            <person name="Fulton B."/>
            <person name="Courtney L."/>
            <person name="Fronick C."/>
            <person name="Harrison M."/>
            <person name="Strong C."/>
            <person name="Farmer C."/>
            <person name="Delahaunty K."/>
            <person name="Markovic C."/>
            <person name="Hall O."/>
            <person name="Minx P."/>
            <person name="Tomlinson C."/>
            <person name="Mitreva M."/>
            <person name="Nelson J."/>
            <person name="Hou S."/>
            <person name="Wollam A."/>
            <person name="Pepin K.H."/>
            <person name="Johnson M."/>
            <person name="Bhonagiri V."/>
            <person name="Nash W.E."/>
            <person name="Warren W."/>
            <person name="Chinwalla A."/>
            <person name="Mardis E.R."/>
            <person name="Wilson R.K."/>
        </authorList>
    </citation>
    <scope>NUCLEOTIDE SEQUENCE [LARGE SCALE GENOMIC DNA]</scope>
    <source>
        <strain evidence="2 3">DSM 13479</strain>
    </source>
</reference>
<protein>
    <submittedName>
        <fullName evidence="2">Uncharacterized protein</fullName>
    </submittedName>
</protein>
<name>D3AIV8_9FIRM</name>
<proteinExistence type="predicted"/>
<evidence type="ECO:0000313" key="3">
    <source>
        <dbReference type="Proteomes" id="UP000004968"/>
    </source>
</evidence>
<dbReference type="EMBL" id="ACIO01000295">
    <property type="protein sequence ID" value="EFC98251.1"/>
    <property type="molecule type" value="Genomic_DNA"/>
</dbReference>
<dbReference type="Proteomes" id="UP000004968">
    <property type="component" value="Unassembled WGS sequence"/>
</dbReference>
<accession>D3AIV8</accession>
<sequence length="60" mass="6937">MIERRPRSVCFDTVRTLESMTARCHRYSKIGKKNWKAISSHTGRNSKSRCRPNKRGQGAT</sequence>
<gene>
    <name evidence="2" type="ORF">CLOSTHATH_03548</name>
</gene>
<evidence type="ECO:0000256" key="1">
    <source>
        <dbReference type="SAM" id="MobiDB-lite"/>
    </source>
</evidence>
<evidence type="ECO:0000313" key="2">
    <source>
        <dbReference type="EMBL" id="EFC98251.1"/>
    </source>
</evidence>
<feature type="compositionally biased region" description="Basic residues" evidence="1">
    <location>
        <begin position="44"/>
        <end position="54"/>
    </location>
</feature>
<dbReference type="AlphaFoldDB" id="D3AIV8"/>